<keyword evidence="1" id="KW-0812">Transmembrane</keyword>
<evidence type="ECO:0000256" key="1">
    <source>
        <dbReference type="SAM" id="Phobius"/>
    </source>
</evidence>
<organism evidence="2 3">
    <name type="scientific">Aquimarina addita</name>
    <dbReference type="NCBI Taxonomy" id="870485"/>
    <lineage>
        <taxon>Bacteria</taxon>
        <taxon>Pseudomonadati</taxon>
        <taxon>Bacteroidota</taxon>
        <taxon>Flavobacteriia</taxon>
        <taxon>Flavobacteriales</taxon>
        <taxon>Flavobacteriaceae</taxon>
        <taxon>Aquimarina</taxon>
    </lineage>
</organism>
<feature type="transmembrane region" description="Helical" evidence="1">
    <location>
        <begin position="55"/>
        <end position="75"/>
    </location>
</feature>
<comment type="caution">
    <text evidence="2">The sequence shown here is derived from an EMBL/GenBank/DDBJ whole genome shotgun (WGS) entry which is preliminary data.</text>
</comment>
<proteinExistence type="predicted"/>
<sequence length="137" mass="15455">MGLLFSITILVEKSGNYSGIERLKTVTLGVKYFLRYPLLGLGWGVFPTYDFLINLLANFGLIGTIPFLIFLRNIYTKLSHLIKLNDINFPLAKAGIESLVLILIVSQLSGFIYHSQFFWMYIGIAMSITALDKAKIE</sequence>
<protein>
    <submittedName>
        <fullName evidence="2">Uncharacterized protein</fullName>
    </submittedName>
</protein>
<feature type="transmembrane region" description="Helical" evidence="1">
    <location>
        <begin position="87"/>
        <end position="105"/>
    </location>
</feature>
<dbReference type="EMBL" id="BAABCW010000002">
    <property type="protein sequence ID" value="GAA4109764.1"/>
    <property type="molecule type" value="Genomic_DNA"/>
</dbReference>
<accession>A0ABP7XAY8</accession>
<gene>
    <name evidence="2" type="ORF">GCM10022393_06530</name>
</gene>
<keyword evidence="3" id="KW-1185">Reference proteome</keyword>
<evidence type="ECO:0000313" key="2">
    <source>
        <dbReference type="EMBL" id="GAA4109764.1"/>
    </source>
</evidence>
<keyword evidence="1" id="KW-0472">Membrane</keyword>
<evidence type="ECO:0000313" key="3">
    <source>
        <dbReference type="Proteomes" id="UP001500459"/>
    </source>
</evidence>
<name>A0ABP7XAY8_9FLAO</name>
<keyword evidence="1" id="KW-1133">Transmembrane helix</keyword>
<reference evidence="3" key="1">
    <citation type="journal article" date="2019" name="Int. J. Syst. Evol. Microbiol.">
        <title>The Global Catalogue of Microorganisms (GCM) 10K type strain sequencing project: providing services to taxonomists for standard genome sequencing and annotation.</title>
        <authorList>
            <consortium name="The Broad Institute Genomics Platform"/>
            <consortium name="The Broad Institute Genome Sequencing Center for Infectious Disease"/>
            <person name="Wu L."/>
            <person name="Ma J."/>
        </authorList>
    </citation>
    <scope>NUCLEOTIDE SEQUENCE [LARGE SCALE GENOMIC DNA]</scope>
    <source>
        <strain evidence="3">JCM 17106</strain>
    </source>
</reference>
<dbReference type="Proteomes" id="UP001500459">
    <property type="component" value="Unassembled WGS sequence"/>
</dbReference>